<evidence type="ECO:0000313" key="3">
    <source>
        <dbReference type="EMBL" id="GAD93165.1"/>
    </source>
</evidence>
<name>V5HU93_BYSSN</name>
<protein>
    <submittedName>
        <fullName evidence="3">Uncharacterized protein</fullName>
    </submittedName>
</protein>
<evidence type="ECO:0000313" key="4">
    <source>
        <dbReference type="Proteomes" id="UP000018001"/>
    </source>
</evidence>
<dbReference type="HOGENOM" id="CLU_1289705_0_0_1"/>
<evidence type="ECO:0000256" key="1">
    <source>
        <dbReference type="SAM" id="Coils"/>
    </source>
</evidence>
<dbReference type="Proteomes" id="UP000018001">
    <property type="component" value="Unassembled WGS sequence"/>
</dbReference>
<dbReference type="InParanoid" id="V5HU93"/>
<evidence type="ECO:0000256" key="2">
    <source>
        <dbReference type="SAM" id="MobiDB-lite"/>
    </source>
</evidence>
<comment type="caution">
    <text evidence="3">The sequence shown here is derived from an EMBL/GenBank/DDBJ whole genome shotgun (WGS) entry which is preliminary data.</text>
</comment>
<dbReference type="eggNOG" id="ENOG502RPSM">
    <property type="taxonomic scope" value="Eukaryota"/>
</dbReference>
<accession>V5HU93</accession>
<keyword evidence="4" id="KW-1185">Reference proteome</keyword>
<gene>
    <name evidence="3" type="ORF">PVAR5_1771</name>
</gene>
<reference evidence="4" key="1">
    <citation type="journal article" date="2014" name="Genome Announc.">
        <title>Draft genome sequence of the formaldehyde-resistant fungus Byssochlamys spectabilis No. 5 (anamorph Paecilomyces variotii No. 5) (NBRC109023).</title>
        <authorList>
            <person name="Oka T."/>
            <person name="Ekino K."/>
            <person name="Fukuda K."/>
            <person name="Nomura Y."/>
        </authorList>
    </citation>
    <scope>NUCLEOTIDE SEQUENCE [LARGE SCALE GENOMIC DNA]</scope>
    <source>
        <strain evidence="4">No. 5 / NBRC 109023</strain>
    </source>
</reference>
<sequence length="214" mass="25083">MIGNQGGFSLFQMMEDINRRLDEQEQTLKEQRQTLDEQRWNEISYRAIELVNLSPQAHKFKADRQKRNAHVHGANIKLDLEVVHWLQNNNERKLVAAKQGFQVIYDLSFDEASSLIPTAPTEIIQFINRRSNLDLLHYYNSCNTQEITDMKKICTDAFDLWKESHRHGTAYPKDEIQAKRSEYDTLESKWESRKSGGNKGRKSRGNNREVRTSK</sequence>
<dbReference type="OrthoDB" id="4223515at2759"/>
<organism evidence="3 4">
    <name type="scientific">Byssochlamys spectabilis (strain No. 5 / NBRC 109023)</name>
    <name type="common">Paecilomyces variotii</name>
    <dbReference type="NCBI Taxonomy" id="1356009"/>
    <lineage>
        <taxon>Eukaryota</taxon>
        <taxon>Fungi</taxon>
        <taxon>Dikarya</taxon>
        <taxon>Ascomycota</taxon>
        <taxon>Pezizomycotina</taxon>
        <taxon>Eurotiomycetes</taxon>
        <taxon>Eurotiomycetidae</taxon>
        <taxon>Eurotiales</taxon>
        <taxon>Thermoascaceae</taxon>
        <taxon>Paecilomyces</taxon>
    </lineage>
</organism>
<keyword evidence="1" id="KW-0175">Coiled coil</keyword>
<proteinExistence type="predicted"/>
<dbReference type="AlphaFoldDB" id="V5HU93"/>
<feature type="region of interest" description="Disordered" evidence="2">
    <location>
        <begin position="187"/>
        <end position="214"/>
    </location>
</feature>
<dbReference type="EMBL" id="BAUL01000048">
    <property type="protein sequence ID" value="GAD93165.1"/>
    <property type="molecule type" value="Genomic_DNA"/>
</dbReference>
<feature type="coiled-coil region" evidence="1">
    <location>
        <begin position="14"/>
        <end position="41"/>
    </location>
</feature>